<sequence length="529" mass="56320">MHHYSGPGRSVAFAAGAMCATSHPLAAMTALDMLKQGGNAVDAAVAGAAVLGFCEPMMCGLGGDVFAMVRDPETGVISGLNGSGRAPMGLDAAMLREQGLDAIPLDSIHSVTAPGAVDAFDKLVRAYGRLDLAAVLQPAIHYAENGVPVCHRSALDWKEFGPRLQGAGRKHYLRQGEPYAAGSIFASPAQAEALRLVARHGRDAFYAGEIMQDMLDTLRAAGGCHTADDFANTAATEVEPIRINYHGHDLIELPPNGQGATALLLAKILKRFDISRLDPNGAERVHLEAEATRLAYGARDRFIGDAAGAEDRVRHMLCDETADTLADLIDPRRACRDVDQRAEALHRDTVYICVVDEDRLAVSLIYSTFWPFGSGLASARFGISFQNRGAGFSLQPGHVNELKGGRRPLHTLIPGFVEKAGSYAMPFGVMGGPFQATGHAHFLSNLVDFGMDIQEAIDGPRSFLDPATGKLALERGYSDDVAVRLTEMGHEVTRAPVGMGGAQAIRIDLKTKILEGGSDPRKDGLALGF</sequence>
<dbReference type="RefSeq" id="WP_165033367.1">
    <property type="nucleotide sequence ID" value="NZ_JAAKZF010000075.1"/>
</dbReference>
<dbReference type="AlphaFoldDB" id="A0A6G4WLL3"/>
<proteinExistence type="predicted"/>
<name>A0A6G4WLL3_9HYPH</name>
<dbReference type="Pfam" id="PF01019">
    <property type="entry name" value="G_glu_transpept"/>
    <property type="match status" value="1"/>
</dbReference>
<keyword evidence="2" id="KW-1185">Reference proteome</keyword>
<dbReference type="SUPFAM" id="SSF56235">
    <property type="entry name" value="N-terminal nucleophile aminohydrolases (Ntn hydrolases)"/>
    <property type="match status" value="1"/>
</dbReference>
<dbReference type="InterPro" id="IPR043137">
    <property type="entry name" value="GGT_ssub_C"/>
</dbReference>
<reference evidence="1 2" key="1">
    <citation type="submission" date="2020-02" db="EMBL/GenBank/DDBJ databases">
        <title>Genome sequence of strain CCNWXJ40-4.</title>
        <authorList>
            <person name="Gao J."/>
            <person name="Sun J."/>
        </authorList>
    </citation>
    <scope>NUCLEOTIDE SEQUENCE [LARGE SCALE GENOMIC DNA]</scope>
    <source>
        <strain evidence="1 2">CCNWXJ 40-4</strain>
    </source>
</reference>
<dbReference type="PRINTS" id="PR01210">
    <property type="entry name" value="GGTRANSPTASE"/>
</dbReference>
<dbReference type="InterPro" id="IPR052896">
    <property type="entry name" value="GGT-like_enzyme"/>
</dbReference>
<comment type="caution">
    <text evidence="1">The sequence shown here is derived from an EMBL/GenBank/DDBJ whole genome shotgun (WGS) entry which is preliminary data.</text>
</comment>
<protein>
    <submittedName>
        <fullName evidence="1">Gamma-glutamyltransferase family protein</fullName>
    </submittedName>
</protein>
<organism evidence="1 2">
    <name type="scientific">Allomesorhizobium camelthorni</name>
    <dbReference type="NCBI Taxonomy" id="475069"/>
    <lineage>
        <taxon>Bacteria</taxon>
        <taxon>Pseudomonadati</taxon>
        <taxon>Pseudomonadota</taxon>
        <taxon>Alphaproteobacteria</taxon>
        <taxon>Hyphomicrobiales</taxon>
        <taxon>Phyllobacteriaceae</taxon>
        <taxon>Allomesorhizobium</taxon>
    </lineage>
</organism>
<dbReference type="Gene3D" id="1.10.246.130">
    <property type="match status" value="1"/>
</dbReference>
<dbReference type="Proteomes" id="UP001642900">
    <property type="component" value="Unassembled WGS sequence"/>
</dbReference>
<evidence type="ECO:0000313" key="1">
    <source>
        <dbReference type="EMBL" id="NGO55000.1"/>
    </source>
</evidence>
<dbReference type="EMBL" id="JAAKZF010000075">
    <property type="protein sequence ID" value="NGO55000.1"/>
    <property type="molecule type" value="Genomic_DNA"/>
</dbReference>
<dbReference type="PANTHER" id="PTHR43881">
    <property type="entry name" value="GAMMA-GLUTAMYLTRANSPEPTIDASE (AFU_ORTHOLOGUE AFUA_4G13580)"/>
    <property type="match status" value="1"/>
</dbReference>
<evidence type="ECO:0000313" key="2">
    <source>
        <dbReference type="Proteomes" id="UP001642900"/>
    </source>
</evidence>
<accession>A0A6G4WLL3</accession>
<dbReference type="Gene3D" id="3.60.20.40">
    <property type="match status" value="1"/>
</dbReference>
<dbReference type="InterPro" id="IPR029055">
    <property type="entry name" value="Ntn_hydrolases_N"/>
</dbReference>
<dbReference type="InterPro" id="IPR043138">
    <property type="entry name" value="GGT_lsub"/>
</dbReference>
<gene>
    <name evidence="1" type="ORF">G6N73_28560</name>
</gene>
<dbReference type="PANTHER" id="PTHR43881:SF1">
    <property type="entry name" value="GAMMA-GLUTAMYLTRANSPEPTIDASE (AFU_ORTHOLOGUE AFUA_4G13580)"/>
    <property type="match status" value="1"/>
</dbReference>